<feature type="compositionally biased region" description="Acidic residues" evidence="5">
    <location>
        <begin position="8"/>
        <end position="29"/>
    </location>
</feature>
<organism evidence="7 8">
    <name type="scientific">Longibacter salinarum</name>
    <dbReference type="NCBI Taxonomy" id="1850348"/>
    <lineage>
        <taxon>Bacteria</taxon>
        <taxon>Pseudomonadati</taxon>
        <taxon>Rhodothermota</taxon>
        <taxon>Rhodothermia</taxon>
        <taxon>Rhodothermales</taxon>
        <taxon>Salisaetaceae</taxon>
        <taxon>Longibacter</taxon>
    </lineage>
</organism>
<dbReference type="Gene3D" id="1.10.1740.10">
    <property type="match status" value="1"/>
</dbReference>
<evidence type="ECO:0000256" key="2">
    <source>
        <dbReference type="ARBA" id="ARBA00023015"/>
    </source>
</evidence>
<dbReference type="GO" id="GO:0016987">
    <property type="term" value="F:sigma factor activity"/>
    <property type="evidence" value="ECO:0007669"/>
    <property type="project" value="UniProtKB-KW"/>
</dbReference>
<evidence type="ECO:0000256" key="5">
    <source>
        <dbReference type="SAM" id="MobiDB-lite"/>
    </source>
</evidence>
<comment type="similarity">
    <text evidence="1">Belongs to the sigma-70 factor family. ECF subfamily.</text>
</comment>
<dbReference type="SUPFAM" id="SSF88946">
    <property type="entry name" value="Sigma2 domain of RNA polymerase sigma factors"/>
    <property type="match status" value="1"/>
</dbReference>
<dbReference type="Proteomes" id="UP000220102">
    <property type="component" value="Unassembled WGS sequence"/>
</dbReference>
<dbReference type="NCBIfam" id="TIGR02999">
    <property type="entry name" value="Sig-70_X6"/>
    <property type="match status" value="1"/>
</dbReference>
<accession>A0A2A8D0G1</accession>
<proteinExistence type="inferred from homology"/>
<keyword evidence="4" id="KW-0804">Transcription</keyword>
<dbReference type="InterPro" id="IPR039425">
    <property type="entry name" value="RNA_pol_sigma-70-like"/>
</dbReference>
<protein>
    <submittedName>
        <fullName evidence="7">RNA polymerase subunit sigma-70</fullName>
    </submittedName>
</protein>
<keyword evidence="3" id="KW-0731">Sigma factor</keyword>
<dbReference type="InterPro" id="IPR053812">
    <property type="entry name" value="HTH_Sigma70_ECF-like"/>
</dbReference>
<dbReference type="Pfam" id="PF07638">
    <property type="entry name" value="Sigma70_ECF"/>
    <property type="match status" value="1"/>
</dbReference>
<dbReference type="PANTHER" id="PTHR43133:SF39">
    <property type="entry name" value="SIMILAR TO RNA POLYMERASE SIGMA-E FACTOR"/>
    <property type="match status" value="1"/>
</dbReference>
<evidence type="ECO:0000256" key="3">
    <source>
        <dbReference type="ARBA" id="ARBA00023082"/>
    </source>
</evidence>
<dbReference type="RefSeq" id="WP_098074638.1">
    <property type="nucleotide sequence ID" value="NZ_PDEQ01000002.1"/>
</dbReference>
<sequence>MAGSEFDEKPDSEDENSNDDSFDAEEPLPEVDVTQLLHRARDGSDTAREELFRLTYDELRRIARRELRRRHSGGTLSVTSVVNRAYLRLVDGDEGQIGEYANRLHFFGTAARAMRSAIIDYARYKTRQKRGGEEPDLALEDVLSPEAEDQPLETLLTVESALQRLEAMDEDLARVVELIFFGGMLQREVAELEGVDVRTVQRRWRKSKLILREFLDAEGASS</sequence>
<evidence type="ECO:0000256" key="4">
    <source>
        <dbReference type="ARBA" id="ARBA00023163"/>
    </source>
</evidence>
<evidence type="ECO:0000259" key="6">
    <source>
        <dbReference type="Pfam" id="PF07638"/>
    </source>
</evidence>
<dbReference type="SUPFAM" id="SSF88659">
    <property type="entry name" value="Sigma3 and sigma4 domains of RNA polymerase sigma factors"/>
    <property type="match status" value="1"/>
</dbReference>
<dbReference type="OrthoDB" id="128473at2"/>
<evidence type="ECO:0000256" key="1">
    <source>
        <dbReference type="ARBA" id="ARBA00010641"/>
    </source>
</evidence>
<dbReference type="AlphaFoldDB" id="A0A2A8D0G1"/>
<name>A0A2A8D0G1_9BACT</name>
<feature type="domain" description="RNA polymerase sigma-70 ECF-like HTH" evidence="6">
    <location>
        <begin position="32"/>
        <end position="205"/>
    </location>
</feature>
<evidence type="ECO:0000313" key="8">
    <source>
        <dbReference type="Proteomes" id="UP000220102"/>
    </source>
</evidence>
<comment type="caution">
    <text evidence="7">The sequence shown here is derived from an EMBL/GenBank/DDBJ whole genome shotgun (WGS) entry which is preliminary data.</text>
</comment>
<dbReference type="Gene3D" id="1.10.10.10">
    <property type="entry name" value="Winged helix-like DNA-binding domain superfamily/Winged helix DNA-binding domain"/>
    <property type="match status" value="1"/>
</dbReference>
<reference evidence="7 8" key="1">
    <citation type="submission" date="2017-10" db="EMBL/GenBank/DDBJ databases">
        <title>Draft genome of Longibacter Salinarum.</title>
        <authorList>
            <person name="Goh K.M."/>
            <person name="Shamsir M.S."/>
            <person name="Lim S.W."/>
        </authorList>
    </citation>
    <scope>NUCLEOTIDE SEQUENCE [LARGE SCALE GENOMIC DNA]</scope>
    <source>
        <strain evidence="7 8">KCTC 52045</strain>
    </source>
</reference>
<dbReference type="InterPro" id="IPR011517">
    <property type="entry name" value="RNA_pol_sigma70_ECF-like"/>
</dbReference>
<dbReference type="InterPro" id="IPR014284">
    <property type="entry name" value="RNA_pol_sigma-70_dom"/>
</dbReference>
<dbReference type="EMBL" id="PDEQ01000002">
    <property type="protein sequence ID" value="PEN14459.1"/>
    <property type="molecule type" value="Genomic_DNA"/>
</dbReference>
<keyword evidence="8" id="KW-1185">Reference proteome</keyword>
<feature type="region of interest" description="Disordered" evidence="5">
    <location>
        <begin position="1"/>
        <end position="32"/>
    </location>
</feature>
<gene>
    <name evidence="7" type="ORF">CRI94_05385</name>
</gene>
<keyword evidence="2" id="KW-0805">Transcription regulation</keyword>
<dbReference type="NCBIfam" id="TIGR02937">
    <property type="entry name" value="sigma70-ECF"/>
    <property type="match status" value="1"/>
</dbReference>
<dbReference type="GO" id="GO:0006352">
    <property type="term" value="P:DNA-templated transcription initiation"/>
    <property type="evidence" value="ECO:0007669"/>
    <property type="project" value="InterPro"/>
</dbReference>
<dbReference type="InterPro" id="IPR013324">
    <property type="entry name" value="RNA_pol_sigma_r3/r4-like"/>
</dbReference>
<dbReference type="PANTHER" id="PTHR43133">
    <property type="entry name" value="RNA POLYMERASE ECF-TYPE SIGMA FACTO"/>
    <property type="match status" value="1"/>
</dbReference>
<evidence type="ECO:0000313" key="7">
    <source>
        <dbReference type="EMBL" id="PEN14459.1"/>
    </source>
</evidence>
<dbReference type="InterPro" id="IPR036388">
    <property type="entry name" value="WH-like_DNA-bd_sf"/>
</dbReference>
<dbReference type="InterPro" id="IPR013325">
    <property type="entry name" value="RNA_pol_sigma_r2"/>
</dbReference>